<dbReference type="Gene3D" id="2.40.170.20">
    <property type="entry name" value="TonB-dependent receptor, beta-barrel domain"/>
    <property type="match status" value="1"/>
</dbReference>
<keyword evidence="8" id="KW-0406">Ion transport</keyword>
<evidence type="ECO:0000256" key="13">
    <source>
        <dbReference type="PROSITE-ProRule" id="PRU10144"/>
    </source>
</evidence>
<keyword evidence="6" id="KW-0732">Signal</keyword>
<dbReference type="GO" id="GO:0009279">
    <property type="term" value="C:cell outer membrane"/>
    <property type="evidence" value="ECO:0007669"/>
    <property type="project" value="UniProtKB-SubCell"/>
</dbReference>
<keyword evidence="3 12" id="KW-1134">Transmembrane beta strand</keyword>
<evidence type="ECO:0000256" key="2">
    <source>
        <dbReference type="ARBA" id="ARBA00022448"/>
    </source>
</evidence>
<evidence type="ECO:0000256" key="1">
    <source>
        <dbReference type="ARBA" id="ARBA00004571"/>
    </source>
</evidence>
<evidence type="ECO:0000259" key="15">
    <source>
        <dbReference type="Pfam" id="PF00593"/>
    </source>
</evidence>
<comment type="similarity">
    <text evidence="12 14">Belongs to the TonB-dependent receptor family.</text>
</comment>
<keyword evidence="17" id="KW-0675">Receptor</keyword>
<evidence type="ECO:0000256" key="6">
    <source>
        <dbReference type="ARBA" id="ARBA00022729"/>
    </source>
</evidence>
<dbReference type="InterPro" id="IPR012910">
    <property type="entry name" value="Plug_dom"/>
</dbReference>
<keyword evidence="4" id="KW-0410">Iron transport</keyword>
<proteinExistence type="inferred from homology"/>
<dbReference type="PROSITE" id="PS52016">
    <property type="entry name" value="TONB_DEPENDENT_REC_3"/>
    <property type="match status" value="1"/>
</dbReference>
<comment type="subcellular location">
    <subcellularLocation>
        <location evidence="1 12">Cell outer membrane</location>
        <topology evidence="1 12">Multi-pass membrane protein</topology>
    </subcellularLocation>
</comment>
<dbReference type="SUPFAM" id="SSF56935">
    <property type="entry name" value="Porins"/>
    <property type="match status" value="1"/>
</dbReference>
<dbReference type="Pfam" id="PF00593">
    <property type="entry name" value="TonB_dep_Rec_b-barrel"/>
    <property type="match status" value="1"/>
</dbReference>
<dbReference type="GO" id="GO:0006826">
    <property type="term" value="P:iron ion transport"/>
    <property type="evidence" value="ECO:0007669"/>
    <property type="project" value="UniProtKB-KW"/>
</dbReference>
<evidence type="ECO:0000256" key="11">
    <source>
        <dbReference type="ARBA" id="ARBA00023237"/>
    </source>
</evidence>
<dbReference type="RefSeq" id="WP_198570971.1">
    <property type="nucleotide sequence ID" value="NZ_CP066167.1"/>
</dbReference>
<dbReference type="PANTHER" id="PTHR32552">
    <property type="entry name" value="FERRICHROME IRON RECEPTOR-RELATED"/>
    <property type="match status" value="1"/>
</dbReference>
<reference evidence="17 18" key="1">
    <citation type="submission" date="2020-12" db="EMBL/GenBank/DDBJ databases">
        <authorList>
            <person name="Shan Y."/>
        </authorList>
    </citation>
    <scope>NUCLEOTIDE SEQUENCE [LARGE SCALE GENOMIC DNA]</scope>
    <source>
        <strain evidence="18">csc3.9</strain>
    </source>
</reference>
<evidence type="ECO:0000256" key="14">
    <source>
        <dbReference type="RuleBase" id="RU003357"/>
    </source>
</evidence>
<dbReference type="InterPro" id="IPR039426">
    <property type="entry name" value="TonB-dep_rcpt-like"/>
</dbReference>
<keyword evidence="9 14" id="KW-0798">TonB box</keyword>
<keyword evidence="10 12" id="KW-0472">Membrane</keyword>
<gene>
    <name evidence="17" type="ORF">I6N98_06460</name>
</gene>
<dbReference type="Pfam" id="PF07715">
    <property type="entry name" value="Plug"/>
    <property type="match status" value="1"/>
</dbReference>
<evidence type="ECO:0000256" key="12">
    <source>
        <dbReference type="PROSITE-ProRule" id="PRU01360"/>
    </source>
</evidence>
<evidence type="ECO:0000259" key="16">
    <source>
        <dbReference type="Pfam" id="PF07715"/>
    </source>
</evidence>
<evidence type="ECO:0000256" key="9">
    <source>
        <dbReference type="ARBA" id="ARBA00023077"/>
    </source>
</evidence>
<keyword evidence="18" id="KW-1185">Reference proteome</keyword>
<feature type="domain" description="TonB-dependent receptor plug" evidence="16">
    <location>
        <begin position="62"/>
        <end position="171"/>
    </location>
</feature>
<evidence type="ECO:0000256" key="3">
    <source>
        <dbReference type="ARBA" id="ARBA00022452"/>
    </source>
</evidence>
<evidence type="ECO:0000313" key="18">
    <source>
        <dbReference type="Proteomes" id="UP000596063"/>
    </source>
</evidence>
<accession>A0A7T4R378</accession>
<sequence length="837" mass="91633">MTNHKPIHATKAGRIASGSFPLASLVVSIAAASAVPQAIAQEKQARVIEEVMVTARRREESLQDIPVAVSVLSGDFIREQNITELNDLGTQVPSFRVSTGGTSTNEPVLSIRGQRPTDSAISLDAAIPIYFNDVVLTPSTGTNLVMYDLENVQVLKGPQGTLFGRNSTGGALLLTSKRPGTEPGGYVEAKIGDYNLFGLEGAVDVVLSDNVQARVATRLSQRDGYQENMAQNNLDDTWDEDSKAVRFSLNVDQENVSNLFVLGYDENDTLARVPVPAAFNSSVSLGRSLNAIWNYAGQIDAALDWQKSHDADEIQTDVKADDMVENTVLSNITEFDLGNGLILKNIFGYREMTWDRTNDADGTALPLFGAVTSGIGADDGTEVTKSTPLLSTESEQFSNEIQLLGTAMEGKVDWITGLYWFEMEGTQRGDVQVAGPNPDHPGIQQFPQQLQAVAALGIYQSAPAGDVVNEALGIFGEATYRFDEELSATFGLRQSWDDREVTVRNFAGLGLNPPTYNCAVTDKDGNPVPDCKRTESESFDSPTWRVSLNYTPDDAQLIYGSISTGYRSGGFNIRGTNNATLEPFDEETVTTFEVGHKGDWYVGDVPLRTNFAAYYQDYQDIQKTQAVQTATGFGTATVNAGEAEIMGLEFDVMVPVTDRITATFAYSFVDASYKEWDSTQTWTNAQTQDRETVEVDLEDSEFVYMPEQSLTASLRYELPVDSSIGSMSLMASVYWQDEMFTDETSVVYEQQAAFEGWTADDLAEAKKVSTVDSYSVLNLRYDWRNVMGSDVHFATYVNNATDEEYVVGGLNVIDALGWAAFTYGAPRTIGASLRYEF</sequence>
<dbReference type="AlphaFoldDB" id="A0A7T4R378"/>
<feature type="domain" description="TonB-dependent receptor-like beta-barrel" evidence="15">
    <location>
        <begin position="299"/>
        <end position="799"/>
    </location>
</feature>
<feature type="short sequence motif" description="TonB C-terminal box" evidence="13">
    <location>
        <begin position="820"/>
        <end position="837"/>
    </location>
</feature>
<evidence type="ECO:0000313" key="17">
    <source>
        <dbReference type="EMBL" id="QQD19487.1"/>
    </source>
</evidence>
<dbReference type="PANTHER" id="PTHR32552:SF81">
    <property type="entry name" value="TONB-DEPENDENT OUTER MEMBRANE RECEPTOR"/>
    <property type="match status" value="1"/>
</dbReference>
<protein>
    <submittedName>
        <fullName evidence="17">TonB-dependent receptor</fullName>
    </submittedName>
</protein>
<keyword evidence="5 12" id="KW-0812">Transmembrane</keyword>
<keyword evidence="7" id="KW-0408">Iron</keyword>
<dbReference type="KEGG" id="snan:I6N98_06460"/>
<organism evidence="17 18">
    <name type="scientific">Spongiibacter nanhainus</name>
    <dbReference type="NCBI Taxonomy" id="2794344"/>
    <lineage>
        <taxon>Bacteria</taxon>
        <taxon>Pseudomonadati</taxon>
        <taxon>Pseudomonadota</taxon>
        <taxon>Gammaproteobacteria</taxon>
        <taxon>Cellvibrionales</taxon>
        <taxon>Spongiibacteraceae</taxon>
        <taxon>Spongiibacter</taxon>
    </lineage>
</organism>
<evidence type="ECO:0000256" key="5">
    <source>
        <dbReference type="ARBA" id="ARBA00022692"/>
    </source>
</evidence>
<dbReference type="InterPro" id="IPR010917">
    <property type="entry name" value="TonB_rcpt_CS"/>
</dbReference>
<name>A0A7T4R378_9GAMM</name>
<evidence type="ECO:0000256" key="10">
    <source>
        <dbReference type="ARBA" id="ARBA00023136"/>
    </source>
</evidence>
<dbReference type="EMBL" id="CP066167">
    <property type="protein sequence ID" value="QQD19487.1"/>
    <property type="molecule type" value="Genomic_DNA"/>
</dbReference>
<keyword evidence="11 12" id="KW-0998">Cell outer membrane</keyword>
<dbReference type="Proteomes" id="UP000596063">
    <property type="component" value="Chromosome"/>
</dbReference>
<dbReference type="PROSITE" id="PS01156">
    <property type="entry name" value="TONB_DEPENDENT_REC_2"/>
    <property type="match status" value="1"/>
</dbReference>
<dbReference type="InterPro" id="IPR000531">
    <property type="entry name" value="Beta-barrel_TonB"/>
</dbReference>
<dbReference type="InterPro" id="IPR036942">
    <property type="entry name" value="Beta-barrel_TonB_sf"/>
</dbReference>
<evidence type="ECO:0000256" key="7">
    <source>
        <dbReference type="ARBA" id="ARBA00023004"/>
    </source>
</evidence>
<evidence type="ECO:0000256" key="4">
    <source>
        <dbReference type="ARBA" id="ARBA00022496"/>
    </source>
</evidence>
<evidence type="ECO:0000256" key="8">
    <source>
        <dbReference type="ARBA" id="ARBA00023065"/>
    </source>
</evidence>
<keyword evidence="2 12" id="KW-0813">Transport</keyword>